<name>M8BUZ6_AEGTA</name>
<evidence type="ECO:0000313" key="1">
    <source>
        <dbReference type="EnsemblPlants" id="EMT25653"/>
    </source>
</evidence>
<sequence length="249" mass="27845">MDSLATLSTAMSYHAGLNPPGGFWTWDNYAGTGFMAGDPVLLHTYQGRYNTFLFCSSLSFMLSVSTMILLVSPVLYRPAIRSYALTLCAAVGLSVLMGAYAAGSTQDLKTSIFIFLMIALSAVIVAALLVIFLVRDTRQRLTPLMRAEANEEDPIMTNAQEGELVFTRAKRKQHAEHKHLMLLGILVAGATYQAGLYLSDGAWQSHEGGYMAGWESYMRQRYLIFFYSCRKYEMIEYLCCIDLTLMRII</sequence>
<proteinExistence type="predicted"/>
<dbReference type="GO" id="GO:0016020">
    <property type="term" value="C:membrane"/>
    <property type="evidence" value="ECO:0007669"/>
    <property type="project" value="TreeGrafter"/>
</dbReference>
<protein>
    <submittedName>
        <fullName evidence="1">Uncharacterized protein</fullName>
    </submittedName>
</protein>
<dbReference type="EnsemblPlants" id="EMT25653">
    <property type="protein sequence ID" value="EMT25653"/>
    <property type="gene ID" value="F775_22690"/>
</dbReference>
<dbReference type="AlphaFoldDB" id="M8BUZ6"/>
<reference evidence="1" key="1">
    <citation type="submission" date="2015-06" db="UniProtKB">
        <authorList>
            <consortium name="EnsemblPlants"/>
        </authorList>
    </citation>
    <scope>IDENTIFICATION</scope>
</reference>
<dbReference type="PANTHER" id="PTHR24177:SF432">
    <property type="entry name" value="OS06G0286146 PROTEIN"/>
    <property type="match status" value="1"/>
</dbReference>
<dbReference type="PANTHER" id="PTHR24177">
    <property type="entry name" value="CASKIN"/>
    <property type="match status" value="1"/>
</dbReference>
<dbReference type="InterPro" id="IPR026961">
    <property type="entry name" value="PGG_dom"/>
</dbReference>
<accession>M8BUZ6</accession>
<dbReference type="Pfam" id="PF13962">
    <property type="entry name" value="PGG"/>
    <property type="match status" value="1"/>
</dbReference>
<organism evidence="1">
    <name type="scientific">Aegilops tauschii</name>
    <name type="common">Tausch's goatgrass</name>
    <name type="synonym">Aegilops squarrosa</name>
    <dbReference type="NCBI Taxonomy" id="37682"/>
    <lineage>
        <taxon>Eukaryota</taxon>
        <taxon>Viridiplantae</taxon>
        <taxon>Streptophyta</taxon>
        <taxon>Embryophyta</taxon>
        <taxon>Tracheophyta</taxon>
        <taxon>Spermatophyta</taxon>
        <taxon>Magnoliopsida</taxon>
        <taxon>Liliopsida</taxon>
        <taxon>Poales</taxon>
        <taxon>Poaceae</taxon>
        <taxon>BOP clade</taxon>
        <taxon>Pooideae</taxon>
        <taxon>Triticodae</taxon>
        <taxon>Triticeae</taxon>
        <taxon>Triticinae</taxon>
        <taxon>Aegilops</taxon>
    </lineage>
</organism>